<evidence type="ECO:0000313" key="2">
    <source>
        <dbReference type="Proteomes" id="UP000320806"/>
    </source>
</evidence>
<dbReference type="Proteomes" id="UP000320806">
    <property type="component" value="Unassembled WGS sequence"/>
</dbReference>
<organism evidence="1 2">
    <name type="scientific">Yimella lutea</name>
    <dbReference type="NCBI Taxonomy" id="587872"/>
    <lineage>
        <taxon>Bacteria</taxon>
        <taxon>Bacillati</taxon>
        <taxon>Actinomycetota</taxon>
        <taxon>Actinomycetes</taxon>
        <taxon>Micrococcales</taxon>
        <taxon>Dermacoccaceae</taxon>
        <taxon>Yimella</taxon>
    </lineage>
</organism>
<keyword evidence="2" id="KW-1185">Reference proteome</keyword>
<sequence length="172" mass="18316">MALLQSTLEDGGQPLLPPHPHGDAWQFVMLFGDHQQAVADTASELLSLVIDGYGSIVDDQSAFLARLDHAIAVSAGVQHSVVASAIDGGYQLDDDDVTTALLSNKGQPLRIPPESWDQPVALILVATHYAPYTDTPAPSGELVMLVDPSSEKEYLSALDALGLLTFRELNLA</sequence>
<protein>
    <submittedName>
        <fullName evidence="1">Uncharacterized protein</fullName>
    </submittedName>
</protein>
<dbReference type="EMBL" id="VFMO01000001">
    <property type="protein sequence ID" value="TQJ14666.1"/>
    <property type="molecule type" value="Genomic_DNA"/>
</dbReference>
<dbReference type="AlphaFoldDB" id="A0A542EHG7"/>
<dbReference type="RefSeq" id="WP_141928444.1">
    <property type="nucleotide sequence ID" value="NZ_BAABCI010000003.1"/>
</dbReference>
<evidence type="ECO:0000313" key="1">
    <source>
        <dbReference type="EMBL" id="TQJ14666.1"/>
    </source>
</evidence>
<accession>A0A542EHG7</accession>
<name>A0A542EHG7_9MICO</name>
<dbReference type="OrthoDB" id="5122386at2"/>
<comment type="caution">
    <text evidence="1">The sequence shown here is derived from an EMBL/GenBank/DDBJ whole genome shotgun (WGS) entry which is preliminary data.</text>
</comment>
<reference evidence="1 2" key="1">
    <citation type="submission" date="2019-06" db="EMBL/GenBank/DDBJ databases">
        <title>Sequencing the genomes of 1000 actinobacteria strains.</title>
        <authorList>
            <person name="Klenk H.-P."/>
        </authorList>
    </citation>
    <scope>NUCLEOTIDE SEQUENCE [LARGE SCALE GENOMIC DNA]</scope>
    <source>
        <strain evidence="1 2">DSM 19828</strain>
    </source>
</reference>
<proteinExistence type="predicted"/>
<gene>
    <name evidence="1" type="ORF">FB459_2164</name>
</gene>